<dbReference type="SMART" id="SM00020">
    <property type="entry name" value="Tryp_SPc"/>
    <property type="match status" value="1"/>
</dbReference>
<dbReference type="InterPro" id="IPR009003">
    <property type="entry name" value="Peptidase_S1_PA"/>
</dbReference>
<dbReference type="EMBL" id="JARPUR010000006">
    <property type="protein sequence ID" value="KAK4874815.1"/>
    <property type="molecule type" value="Genomic_DNA"/>
</dbReference>
<feature type="signal peptide" evidence="4">
    <location>
        <begin position="1"/>
        <end position="17"/>
    </location>
</feature>
<keyword evidence="1" id="KW-1015">Disulfide bond</keyword>
<dbReference type="PROSITE" id="PS00134">
    <property type="entry name" value="TRYPSIN_HIS"/>
    <property type="match status" value="1"/>
</dbReference>
<dbReference type="InterPro" id="IPR001254">
    <property type="entry name" value="Trypsin_dom"/>
</dbReference>
<evidence type="ECO:0000256" key="1">
    <source>
        <dbReference type="ARBA" id="ARBA00023157"/>
    </source>
</evidence>
<dbReference type="GO" id="GO:0006508">
    <property type="term" value="P:proteolysis"/>
    <property type="evidence" value="ECO:0007669"/>
    <property type="project" value="UniProtKB-KW"/>
</dbReference>
<accession>A0AAN7SP05</accession>
<keyword evidence="4" id="KW-0732">Signal</keyword>
<proteinExistence type="inferred from homology"/>
<dbReference type="GO" id="GO:0004252">
    <property type="term" value="F:serine-type endopeptidase activity"/>
    <property type="evidence" value="ECO:0007669"/>
    <property type="project" value="InterPro"/>
</dbReference>
<dbReference type="Proteomes" id="UP001353858">
    <property type="component" value="Unassembled WGS sequence"/>
</dbReference>
<keyword evidence="7" id="KW-1185">Reference proteome</keyword>
<dbReference type="PANTHER" id="PTHR24256">
    <property type="entry name" value="TRYPTASE-RELATED"/>
    <property type="match status" value="1"/>
</dbReference>
<dbReference type="InterPro" id="IPR051487">
    <property type="entry name" value="Ser/Thr_Proteases_Immune/Dev"/>
</dbReference>
<dbReference type="Pfam" id="PF00089">
    <property type="entry name" value="Trypsin"/>
    <property type="match status" value="1"/>
</dbReference>
<protein>
    <recommendedName>
        <fullName evidence="5">Peptidase S1 domain-containing protein</fullName>
    </recommendedName>
</protein>
<dbReference type="SUPFAM" id="SSF50494">
    <property type="entry name" value="Trypsin-like serine proteases"/>
    <property type="match status" value="1"/>
</dbReference>
<keyword evidence="3" id="KW-0645">Protease</keyword>
<keyword evidence="3" id="KW-0720">Serine protease</keyword>
<dbReference type="PROSITE" id="PS50240">
    <property type="entry name" value="TRYPSIN_DOM"/>
    <property type="match status" value="1"/>
</dbReference>
<dbReference type="InterPro" id="IPR001314">
    <property type="entry name" value="Peptidase_S1A"/>
</dbReference>
<reference evidence="7" key="1">
    <citation type="submission" date="2023-01" db="EMBL/GenBank/DDBJ databases">
        <title>Key to firefly adult light organ development and bioluminescence: homeobox transcription factors regulate luciferase expression and transportation to peroxisome.</title>
        <authorList>
            <person name="Fu X."/>
        </authorList>
    </citation>
    <scope>NUCLEOTIDE SEQUENCE [LARGE SCALE GENOMIC DNA]</scope>
</reference>
<dbReference type="PRINTS" id="PR00722">
    <property type="entry name" value="CHYMOTRYPSIN"/>
</dbReference>
<dbReference type="InterPro" id="IPR018114">
    <property type="entry name" value="TRYPSIN_HIS"/>
</dbReference>
<evidence type="ECO:0000256" key="3">
    <source>
        <dbReference type="RuleBase" id="RU363034"/>
    </source>
</evidence>
<keyword evidence="3" id="KW-0378">Hydrolase</keyword>
<gene>
    <name evidence="6" type="ORF">RN001_014175</name>
</gene>
<organism evidence="6 7">
    <name type="scientific">Aquatica leii</name>
    <dbReference type="NCBI Taxonomy" id="1421715"/>
    <lineage>
        <taxon>Eukaryota</taxon>
        <taxon>Metazoa</taxon>
        <taxon>Ecdysozoa</taxon>
        <taxon>Arthropoda</taxon>
        <taxon>Hexapoda</taxon>
        <taxon>Insecta</taxon>
        <taxon>Pterygota</taxon>
        <taxon>Neoptera</taxon>
        <taxon>Endopterygota</taxon>
        <taxon>Coleoptera</taxon>
        <taxon>Polyphaga</taxon>
        <taxon>Elateriformia</taxon>
        <taxon>Elateroidea</taxon>
        <taxon>Lampyridae</taxon>
        <taxon>Luciolinae</taxon>
        <taxon>Aquatica</taxon>
    </lineage>
</organism>
<dbReference type="Gene3D" id="2.40.10.10">
    <property type="entry name" value="Trypsin-like serine proteases"/>
    <property type="match status" value="1"/>
</dbReference>
<comment type="similarity">
    <text evidence="2">Belongs to the peptidase S1 family. CLIP subfamily.</text>
</comment>
<evidence type="ECO:0000256" key="2">
    <source>
        <dbReference type="ARBA" id="ARBA00024195"/>
    </source>
</evidence>
<comment type="caution">
    <text evidence="6">The sequence shown here is derived from an EMBL/GenBank/DDBJ whole genome shotgun (WGS) entry which is preliminary data.</text>
</comment>
<dbReference type="PROSITE" id="PS00135">
    <property type="entry name" value="TRYPSIN_SER"/>
    <property type="match status" value="1"/>
</dbReference>
<evidence type="ECO:0000259" key="5">
    <source>
        <dbReference type="PROSITE" id="PS50240"/>
    </source>
</evidence>
<feature type="chain" id="PRO_5042814122" description="Peptidase S1 domain-containing protein" evidence="4">
    <location>
        <begin position="18"/>
        <end position="276"/>
    </location>
</feature>
<dbReference type="FunFam" id="2.40.10.10:FF:000068">
    <property type="entry name" value="transmembrane protease serine 2"/>
    <property type="match status" value="1"/>
</dbReference>
<sequence>MYGRIIFLLVLPVLAIANSSDDEKIANGFDASPGQLPYVASYQYNAFHYCGCTIISQYWLLTAAHCIDEVENITGFDIQRLTVVAGIINLYANDPQKQVNVVRKQFKHHGFNRNTLVNDIGLVVIWNGFTFGNSVSSISYLDIPTYSDTVVAGWGYLRSSYPEASPKLQYAIGKRIFNSECQTLIYPANAVVTTYMTCITGLYNQNETTCNGDSGGPFIQRLWYYPYTLKQIGIISWDLKPCGLRGKPSVGTLIYPYTMWIDCIQYVQNSAQCTSV</sequence>
<name>A0AAN7SP05_9COLE</name>
<evidence type="ECO:0000256" key="4">
    <source>
        <dbReference type="SAM" id="SignalP"/>
    </source>
</evidence>
<evidence type="ECO:0000313" key="7">
    <source>
        <dbReference type="Proteomes" id="UP001353858"/>
    </source>
</evidence>
<feature type="domain" description="Peptidase S1" evidence="5">
    <location>
        <begin position="25"/>
        <end position="266"/>
    </location>
</feature>
<dbReference type="InterPro" id="IPR033116">
    <property type="entry name" value="TRYPSIN_SER"/>
</dbReference>
<dbReference type="InterPro" id="IPR043504">
    <property type="entry name" value="Peptidase_S1_PA_chymotrypsin"/>
</dbReference>
<evidence type="ECO:0000313" key="6">
    <source>
        <dbReference type="EMBL" id="KAK4874815.1"/>
    </source>
</evidence>
<dbReference type="AlphaFoldDB" id="A0AAN7SP05"/>
<dbReference type="CDD" id="cd00190">
    <property type="entry name" value="Tryp_SPc"/>
    <property type="match status" value="1"/>
</dbReference>